<evidence type="ECO:0000313" key="3">
    <source>
        <dbReference type="Proteomes" id="UP000695264"/>
    </source>
</evidence>
<dbReference type="Proteomes" id="UP000695264">
    <property type="component" value="Unassembled WGS sequence"/>
</dbReference>
<keyword evidence="1" id="KW-0732">Signal</keyword>
<sequence>MTRTKRLLMACVAATALAFAFASPAAADDHLMGGTLASLDDHSTLPGNG</sequence>
<accession>A0ABX1BZ12</accession>
<gene>
    <name evidence="2" type="ORF">HCK00_04925</name>
</gene>
<evidence type="ECO:0000313" key="2">
    <source>
        <dbReference type="EMBL" id="NJP99898.1"/>
    </source>
</evidence>
<keyword evidence="3" id="KW-1185">Reference proteome</keyword>
<feature type="signal peptide" evidence="1">
    <location>
        <begin position="1"/>
        <end position="27"/>
    </location>
</feature>
<reference evidence="2 3" key="1">
    <citation type="submission" date="2020-03" db="EMBL/GenBank/DDBJ databases">
        <title>WGS of actinomycetes isolated from Thailand.</title>
        <authorList>
            <person name="Thawai C."/>
        </authorList>
    </citation>
    <scope>NUCLEOTIDE SEQUENCE [LARGE SCALE GENOMIC DNA]</scope>
    <source>
        <strain evidence="2 3">PLAI 1-29</strain>
    </source>
</reference>
<evidence type="ECO:0000256" key="1">
    <source>
        <dbReference type="SAM" id="SignalP"/>
    </source>
</evidence>
<proteinExistence type="predicted"/>
<dbReference type="RefSeq" id="WP_168100512.1">
    <property type="nucleotide sequence ID" value="NZ_JAATEN010000003.1"/>
</dbReference>
<feature type="chain" id="PRO_5047504841" evidence="1">
    <location>
        <begin position="28"/>
        <end position="49"/>
    </location>
</feature>
<name>A0ABX1BZ12_9ACTN</name>
<dbReference type="EMBL" id="JAATEN010000003">
    <property type="protein sequence ID" value="NJP99898.1"/>
    <property type="molecule type" value="Genomic_DNA"/>
</dbReference>
<organism evidence="2 3">
    <name type="scientific">Streptomyces zingiberis</name>
    <dbReference type="NCBI Taxonomy" id="2053010"/>
    <lineage>
        <taxon>Bacteria</taxon>
        <taxon>Bacillati</taxon>
        <taxon>Actinomycetota</taxon>
        <taxon>Actinomycetes</taxon>
        <taxon>Kitasatosporales</taxon>
        <taxon>Streptomycetaceae</taxon>
        <taxon>Streptomyces</taxon>
    </lineage>
</organism>
<comment type="caution">
    <text evidence="2">The sequence shown here is derived from an EMBL/GenBank/DDBJ whole genome shotgun (WGS) entry which is preliminary data.</text>
</comment>
<protein>
    <submittedName>
        <fullName evidence="2">Uncharacterized protein</fullName>
    </submittedName>
</protein>